<name>A0A1H2QF99_9FLAO</name>
<evidence type="ECO:0000313" key="1">
    <source>
        <dbReference type="EMBL" id="SDW05498.1"/>
    </source>
</evidence>
<dbReference type="EMBL" id="FNMY01000001">
    <property type="protein sequence ID" value="SDW05498.1"/>
    <property type="molecule type" value="Genomic_DNA"/>
</dbReference>
<evidence type="ECO:0000313" key="2">
    <source>
        <dbReference type="Proteomes" id="UP000199592"/>
    </source>
</evidence>
<dbReference type="AlphaFoldDB" id="A0A1H2QF99"/>
<accession>A0A1H2QF99</accession>
<gene>
    <name evidence="1" type="ORF">SAMN04487892_0192</name>
</gene>
<dbReference type="Proteomes" id="UP000199592">
    <property type="component" value="Unassembled WGS sequence"/>
</dbReference>
<organism evidence="1 2">
    <name type="scientific">Flagellimonas zhangzhouensis</name>
    <dbReference type="NCBI Taxonomy" id="1073328"/>
    <lineage>
        <taxon>Bacteria</taxon>
        <taxon>Pseudomonadati</taxon>
        <taxon>Bacteroidota</taxon>
        <taxon>Flavobacteriia</taxon>
        <taxon>Flavobacteriales</taxon>
        <taxon>Flavobacteriaceae</taxon>
        <taxon>Flagellimonas</taxon>
    </lineage>
</organism>
<keyword evidence="2" id="KW-1185">Reference proteome</keyword>
<proteinExistence type="predicted"/>
<sequence length="106" mass="12230">MCCFLVYCTSYTCEIVKFNWLFSGDDNPVMKRTCIDLEYKLRPKITKFLLSKLDSDYSGDLSRFCFDVDVDRKWVSISDKTPKELISKIWSDFDAAINGSPFPSVA</sequence>
<protein>
    <submittedName>
        <fullName evidence="1">Uncharacterized protein</fullName>
    </submittedName>
</protein>
<reference evidence="2" key="1">
    <citation type="submission" date="2016-10" db="EMBL/GenBank/DDBJ databases">
        <authorList>
            <person name="Varghese N."/>
            <person name="Submissions S."/>
        </authorList>
    </citation>
    <scope>NUCLEOTIDE SEQUENCE [LARGE SCALE GENOMIC DNA]</scope>
    <source>
        <strain evidence="2">DSM 25030</strain>
    </source>
</reference>